<dbReference type="Proteomes" id="UP000516260">
    <property type="component" value="Chromosome 14"/>
</dbReference>
<evidence type="ECO:0000313" key="2">
    <source>
        <dbReference type="EMBL" id="TNM99249.1"/>
    </source>
</evidence>
<dbReference type="EMBL" id="SWLE01000006">
    <property type="protein sequence ID" value="TNM99249.1"/>
    <property type="molecule type" value="Genomic_DNA"/>
</dbReference>
<feature type="compositionally biased region" description="Basic and acidic residues" evidence="1">
    <location>
        <begin position="213"/>
        <end position="224"/>
    </location>
</feature>
<reference evidence="2 3" key="1">
    <citation type="submission" date="2019-04" db="EMBL/GenBank/DDBJ databases">
        <title>The sequence and de novo assembly of Takifugu bimaculatus genome using PacBio and Hi-C technologies.</title>
        <authorList>
            <person name="Xu P."/>
            <person name="Liu B."/>
            <person name="Zhou Z."/>
        </authorList>
    </citation>
    <scope>NUCLEOTIDE SEQUENCE [LARGE SCALE GENOMIC DNA]</scope>
    <source>
        <strain evidence="2">TB-2018</strain>
        <tissue evidence="2">Muscle</tissue>
    </source>
</reference>
<organism evidence="2 3">
    <name type="scientific">Takifugu bimaculatus</name>
    <dbReference type="NCBI Taxonomy" id="433685"/>
    <lineage>
        <taxon>Eukaryota</taxon>
        <taxon>Metazoa</taxon>
        <taxon>Chordata</taxon>
        <taxon>Craniata</taxon>
        <taxon>Vertebrata</taxon>
        <taxon>Euteleostomi</taxon>
        <taxon>Actinopterygii</taxon>
        <taxon>Neopterygii</taxon>
        <taxon>Teleostei</taxon>
        <taxon>Neoteleostei</taxon>
        <taxon>Acanthomorphata</taxon>
        <taxon>Eupercaria</taxon>
        <taxon>Tetraodontiformes</taxon>
        <taxon>Tetradontoidea</taxon>
        <taxon>Tetraodontidae</taxon>
        <taxon>Takifugu</taxon>
    </lineage>
</organism>
<feature type="compositionally biased region" description="Acidic residues" evidence="1">
    <location>
        <begin position="452"/>
        <end position="471"/>
    </location>
</feature>
<accession>A0A4Z2C4B6</accession>
<evidence type="ECO:0000256" key="1">
    <source>
        <dbReference type="SAM" id="MobiDB-lite"/>
    </source>
</evidence>
<feature type="region of interest" description="Disordered" evidence="1">
    <location>
        <begin position="451"/>
        <end position="488"/>
    </location>
</feature>
<dbReference type="AlphaFoldDB" id="A0A4Z2C4B6"/>
<evidence type="ECO:0000313" key="3">
    <source>
        <dbReference type="Proteomes" id="UP000516260"/>
    </source>
</evidence>
<keyword evidence="3" id="KW-1185">Reference proteome</keyword>
<name>A0A4Z2C4B6_9TELE</name>
<sequence length="511" mass="57080">MAPIGGHEFGSNGIPSRLLTISEAGQSLSLKDEVAQKPVLNWEVNKGHISFPVHKDQSDGGTSQNRVMGQDTQLRIPPAETGQRVPAELPKEGNATSNRAEMQTVNIGGLTLLRTNSIISASNGEEEAVVSPPGPSDPIKTALTCTEDTKNEARTSDFEFGLGSFSLLEEISSGQEWANFLTPNLTPASADLRPLPKVRRPTFNTQSLIPNHSSDDQRGSHDRGATSFSDISVAQTWPGCFQPVSMDISEEQQGVQRESEQTELMEHGHAPSDVRIRRQTTPLPLSQCADIQNNSWMERRIQMNRKRHHHLTERTEEDLQIDVNHPDREGIKSSWSSCEMGVSGAPHHDIGPPVYMSPPLSPSFSPSLASPPKGVLKHSISQDSQSSVEILTKKGKTKFKTLQCPLVANIYSWHSEINAFKKPGYKPFYRRVEDNRHVRFFEQVVTIMPPELDPDWSDPEEDSRIEEDSLQELEREEERSEMEDVAPARRSTLPAWILSLKKMNSQRKHRK</sequence>
<feature type="region of interest" description="Disordered" evidence="1">
    <location>
        <begin position="203"/>
        <end position="225"/>
    </location>
</feature>
<comment type="caution">
    <text evidence="2">The sequence shown here is derived from an EMBL/GenBank/DDBJ whole genome shotgun (WGS) entry which is preliminary data.</text>
</comment>
<gene>
    <name evidence="2" type="ORF">fugu_013813</name>
</gene>
<feature type="compositionally biased region" description="Polar residues" evidence="1">
    <location>
        <begin position="203"/>
        <end position="212"/>
    </location>
</feature>
<protein>
    <submittedName>
        <fullName evidence="2">Uncharacterized protein</fullName>
    </submittedName>
</protein>
<proteinExistence type="predicted"/>